<sequence length="47" mass="5070">MREKGRFGKKAPLSLCPSKPFFGAGCRSSWPACEDEAISILPTSGRV</sequence>
<gene>
    <name evidence="1" type="ORF">DESPIG_00315</name>
</gene>
<evidence type="ECO:0000313" key="1">
    <source>
        <dbReference type="EMBL" id="EEB34780.1"/>
    </source>
</evidence>
<reference evidence="1 2" key="2">
    <citation type="submission" date="2008-10" db="EMBL/GenBank/DDBJ databases">
        <authorList>
            <person name="Fulton L."/>
            <person name="Clifton S."/>
            <person name="Fulton B."/>
            <person name="Xu J."/>
            <person name="Minx P."/>
            <person name="Pepin K.H."/>
            <person name="Johnson M."/>
            <person name="Bhonagiri V."/>
            <person name="Nash W.E."/>
            <person name="Mardis E.R."/>
            <person name="Wilson R.K."/>
        </authorList>
    </citation>
    <scope>NUCLEOTIDE SEQUENCE [LARGE SCALE GENOMIC DNA]</scope>
    <source>
        <strain evidence="1 2">ATCC 29098</strain>
    </source>
</reference>
<reference evidence="1 2" key="1">
    <citation type="submission" date="2008-10" db="EMBL/GenBank/DDBJ databases">
        <title>Draft genome sequence of Desulvovibrio piger (ATCC 29098).</title>
        <authorList>
            <person name="Sudarsanam P."/>
            <person name="Ley R."/>
            <person name="Guruge J."/>
            <person name="Turnbaugh P.J."/>
            <person name="Mahowald M."/>
            <person name="Liep D."/>
            <person name="Gordon J."/>
        </authorList>
    </citation>
    <scope>NUCLEOTIDE SEQUENCE [LARGE SCALE GENOMIC DNA]</scope>
    <source>
        <strain evidence="1 2">ATCC 29098</strain>
    </source>
</reference>
<name>B6WQJ1_9BACT</name>
<dbReference type="Proteomes" id="UP000003676">
    <property type="component" value="Unassembled WGS sequence"/>
</dbReference>
<organism evidence="1 2">
    <name type="scientific">Desulfovibrio piger ATCC 29098</name>
    <dbReference type="NCBI Taxonomy" id="411464"/>
    <lineage>
        <taxon>Bacteria</taxon>
        <taxon>Pseudomonadati</taxon>
        <taxon>Thermodesulfobacteriota</taxon>
        <taxon>Desulfovibrionia</taxon>
        <taxon>Desulfovibrionales</taxon>
        <taxon>Desulfovibrionaceae</taxon>
        <taxon>Desulfovibrio</taxon>
    </lineage>
</organism>
<dbReference type="AlphaFoldDB" id="B6WQJ1"/>
<protein>
    <submittedName>
        <fullName evidence="1">Uncharacterized protein</fullName>
    </submittedName>
</protein>
<evidence type="ECO:0000313" key="2">
    <source>
        <dbReference type="Proteomes" id="UP000003676"/>
    </source>
</evidence>
<comment type="caution">
    <text evidence="1">The sequence shown here is derived from an EMBL/GenBank/DDBJ whole genome shotgun (WGS) entry which is preliminary data.</text>
</comment>
<proteinExistence type="predicted"/>
<dbReference type="EMBL" id="ABXU01000012">
    <property type="protein sequence ID" value="EEB34780.1"/>
    <property type="molecule type" value="Genomic_DNA"/>
</dbReference>
<accession>B6WQJ1</accession>
<dbReference type="HOGENOM" id="CLU_3167279_0_0_7"/>